<feature type="domain" description="Atos-like conserved" evidence="2">
    <location>
        <begin position="375"/>
        <end position="449"/>
    </location>
</feature>
<feature type="region of interest" description="Disordered" evidence="1">
    <location>
        <begin position="1"/>
        <end position="110"/>
    </location>
</feature>
<evidence type="ECO:0000313" key="3">
    <source>
        <dbReference type="EMBL" id="KAF6815432.1"/>
    </source>
</evidence>
<feature type="compositionally biased region" description="Polar residues" evidence="1">
    <location>
        <begin position="335"/>
        <end position="349"/>
    </location>
</feature>
<feature type="region of interest" description="Disordered" evidence="1">
    <location>
        <begin position="628"/>
        <end position="658"/>
    </location>
</feature>
<feature type="region of interest" description="Disordered" evidence="1">
    <location>
        <begin position="497"/>
        <end position="525"/>
    </location>
</feature>
<feature type="region of interest" description="Disordered" evidence="1">
    <location>
        <begin position="308"/>
        <end position="372"/>
    </location>
</feature>
<dbReference type="InterPro" id="IPR033473">
    <property type="entry name" value="Atos-like_C"/>
</dbReference>
<accession>A0A8H6N057</accession>
<dbReference type="SMART" id="SM01177">
    <property type="entry name" value="DUF4210"/>
    <property type="match status" value="1"/>
</dbReference>
<feature type="region of interest" description="Disordered" evidence="1">
    <location>
        <begin position="452"/>
        <end position="472"/>
    </location>
</feature>
<comment type="caution">
    <text evidence="3">The sequence shown here is derived from an EMBL/GenBank/DDBJ whole genome shotgun (WGS) entry which is preliminary data.</text>
</comment>
<feature type="region of interest" description="Disordered" evidence="1">
    <location>
        <begin position="123"/>
        <end position="200"/>
    </location>
</feature>
<dbReference type="Proteomes" id="UP000652219">
    <property type="component" value="Unassembled WGS sequence"/>
</dbReference>
<feature type="region of interest" description="Disordered" evidence="1">
    <location>
        <begin position="726"/>
        <end position="758"/>
    </location>
</feature>
<name>A0A8H6N057_9PEZI</name>
<sequence length="824" mass="89867">MPIFRDDLDHPPPAITDVPSAEPPPPLPTLRHQQTGSSSLTRKLSEESIRTELCEGPILDSPRPSIPESDAAAATSDRAELIERLKRGESPTWIPSRHVRSPRSAGDSPLTRNITQLESLYNNLSRPTTPQDTHRPSSSSSLLPSAHISPEKVDRTGEEDERLRDGLSIQRPRSALHSGDFTEDHARQAQQTPPEAVGSQRTNAFLISDASWIATSPPRDFSPFHFERRIPSSASNGDFRSVPSSLSSSFSAGFAYKAPTSPLVQSESNEDIDLSLPLNSINISASPLHWNPRRHTLNSVSSPYAFSSPNRPVLQRHASQRGSAALPYQAHQPRRSLTSAPCVSSTGTPPQTPGFLRPRRPSLSADTSPLQHASMVGSYEESILRGRMSTTPSKPLDFLAQIGVLGLGKCKSSLRCPAHVTLPFPAVFYSYWGGSQERVRSEDGPSPYVGQIDLENGLPNPEEGQRAKRKMQSRYYAERRNAEDDVVMTEVPAAVDGSDLEARKAQRTKRRSASPRAPPGGSYRIPERGQVQIVIKNPNKTAVKLFLVPYDLAGMEPGTKTFIRQRSYSAGPIIENAPGLEDAVGLDKPILRYLVHLHICCPAKGRYYLYKSIRIVFANRVPDGKEKLRNETTCPEPRYTPYKPIRTNHAPLSSTSGPAATLAAEKAFRRRSSGFSLGPSTYARDSLDKPAHSPQRVAGHQPSPSPFSFGGNDRPVEPVPFMLSGRSRQGRRLSDATSTTNTTAGVLSPERFQASWPEAEDSVDANVARYAKLSKGDAGYGGNVFASSGRGSPGGTEGLLSQRLRSLGAQNQGEMSSEREELQG</sequence>
<feature type="compositionally biased region" description="Basic and acidic residues" evidence="1">
    <location>
        <begin position="1"/>
        <end position="10"/>
    </location>
</feature>
<reference evidence="3 4" key="1">
    <citation type="journal article" date="2020" name="Phytopathology">
        <title>Genome Sequence Resources of Colletotrichum truncatum, C. plurivorum, C. musicola, and C. sojae: Four Species Pathogenic to Soybean (Glycine max).</title>
        <authorList>
            <person name="Rogerio F."/>
            <person name="Boufleur T.R."/>
            <person name="Ciampi-Guillardi M."/>
            <person name="Sukno S.A."/>
            <person name="Thon M.R."/>
            <person name="Massola Junior N.S."/>
            <person name="Baroncelli R."/>
        </authorList>
    </citation>
    <scope>NUCLEOTIDE SEQUENCE [LARGE SCALE GENOMIC DNA]</scope>
    <source>
        <strain evidence="3 4">LFN0009</strain>
    </source>
</reference>
<feature type="compositionally biased region" description="Basic and acidic residues" evidence="1">
    <location>
        <begin position="43"/>
        <end position="53"/>
    </location>
</feature>
<feature type="compositionally biased region" description="Basic and acidic residues" evidence="1">
    <location>
        <begin position="77"/>
        <end position="89"/>
    </location>
</feature>
<dbReference type="Pfam" id="PF13915">
    <property type="entry name" value="DUF4210"/>
    <property type="match status" value="1"/>
</dbReference>
<dbReference type="EMBL" id="WIGN01000035">
    <property type="protein sequence ID" value="KAF6815432.1"/>
    <property type="molecule type" value="Genomic_DNA"/>
</dbReference>
<feature type="compositionally biased region" description="Polar residues" evidence="1">
    <location>
        <begin position="735"/>
        <end position="745"/>
    </location>
</feature>
<dbReference type="AlphaFoldDB" id="A0A8H6N057"/>
<feature type="region of interest" description="Disordered" evidence="1">
    <location>
        <begin position="675"/>
        <end position="713"/>
    </location>
</feature>
<feature type="compositionally biased region" description="Polar residues" evidence="1">
    <location>
        <begin position="31"/>
        <end position="42"/>
    </location>
</feature>
<dbReference type="InterPro" id="IPR051506">
    <property type="entry name" value="ATOS_Transcription_Regulators"/>
</dbReference>
<gene>
    <name evidence="3" type="ORF">CSOJ01_03515</name>
</gene>
<dbReference type="Pfam" id="PF13889">
    <property type="entry name" value="Chromosome_seg"/>
    <property type="match status" value="1"/>
</dbReference>
<feature type="compositionally biased region" description="Low complexity" evidence="1">
    <location>
        <begin position="136"/>
        <end position="145"/>
    </location>
</feature>
<evidence type="ECO:0000313" key="4">
    <source>
        <dbReference type="Proteomes" id="UP000652219"/>
    </source>
</evidence>
<feature type="compositionally biased region" description="Polar residues" evidence="1">
    <location>
        <begin position="188"/>
        <end position="200"/>
    </location>
</feature>
<dbReference type="PANTHER" id="PTHR13199:SF11">
    <property type="entry name" value="PROTEIN ATOSSA"/>
    <property type="match status" value="1"/>
</dbReference>
<dbReference type="PANTHER" id="PTHR13199">
    <property type="entry name" value="GH03947P"/>
    <property type="match status" value="1"/>
</dbReference>
<keyword evidence="4" id="KW-1185">Reference proteome</keyword>
<evidence type="ECO:0000259" key="2">
    <source>
        <dbReference type="SMART" id="SM01177"/>
    </source>
</evidence>
<dbReference type="InterPro" id="IPR025261">
    <property type="entry name" value="Atos-like_cons_dom"/>
</dbReference>
<evidence type="ECO:0000256" key="1">
    <source>
        <dbReference type="SAM" id="MobiDB-lite"/>
    </source>
</evidence>
<feature type="region of interest" description="Disordered" evidence="1">
    <location>
        <begin position="776"/>
        <end position="824"/>
    </location>
</feature>
<feature type="compositionally biased region" description="Basic and acidic residues" evidence="1">
    <location>
        <begin position="149"/>
        <end position="165"/>
    </location>
</feature>
<proteinExistence type="predicted"/>
<protein>
    <recommendedName>
        <fullName evidence="2">Atos-like conserved domain-containing protein</fullName>
    </recommendedName>
</protein>
<organism evidence="3 4">
    <name type="scientific">Colletotrichum sojae</name>
    <dbReference type="NCBI Taxonomy" id="2175907"/>
    <lineage>
        <taxon>Eukaryota</taxon>
        <taxon>Fungi</taxon>
        <taxon>Dikarya</taxon>
        <taxon>Ascomycota</taxon>
        <taxon>Pezizomycotina</taxon>
        <taxon>Sordariomycetes</taxon>
        <taxon>Hypocreomycetidae</taxon>
        <taxon>Glomerellales</taxon>
        <taxon>Glomerellaceae</taxon>
        <taxon>Colletotrichum</taxon>
        <taxon>Colletotrichum orchidearum species complex</taxon>
    </lineage>
</organism>